<organism evidence="4 5">
    <name type="scientific">Pontibacter burrus</name>
    <dbReference type="NCBI Taxonomy" id="2704466"/>
    <lineage>
        <taxon>Bacteria</taxon>
        <taxon>Pseudomonadati</taxon>
        <taxon>Bacteroidota</taxon>
        <taxon>Cytophagia</taxon>
        <taxon>Cytophagales</taxon>
        <taxon>Hymenobacteraceae</taxon>
        <taxon>Pontibacter</taxon>
    </lineage>
</organism>
<dbReference type="InterPro" id="IPR029063">
    <property type="entry name" value="SAM-dependent_MTases_sf"/>
</dbReference>
<dbReference type="GO" id="GO:0032259">
    <property type="term" value="P:methylation"/>
    <property type="evidence" value="ECO:0007669"/>
    <property type="project" value="UniProtKB-KW"/>
</dbReference>
<dbReference type="PIRSF" id="PIRSF000398">
    <property type="entry name" value="M_m6A_EcoRV"/>
    <property type="match status" value="1"/>
</dbReference>
<reference evidence="4 5" key="1">
    <citation type="submission" date="2020-02" db="EMBL/GenBank/DDBJ databases">
        <authorList>
            <person name="Kim M.K."/>
        </authorList>
    </citation>
    <scope>NUCLEOTIDE SEQUENCE [LARGE SCALE GENOMIC DNA]</scope>
    <source>
        <strain evidence="4 5">BT327</strain>
    </source>
</reference>
<evidence type="ECO:0000256" key="3">
    <source>
        <dbReference type="ARBA" id="ARBA00022691"/>
    </source>
</evidence>
<dbReference type="Pfam" id="PF02086">
    <property type="entry name" value="MethyltransfD12"/>
    <property type="match status" value="1"/>
</dbReference>
<gene>
    <name evidence="4" type="ORF">GXP69_00610</name>
</gene>
<dbReference type="SUPFAM" id="SSF53335">
    <property type="entry name" value="S-adenosyl-L-methionine-dependent methyltransferases"/>
    <property type="match status" value="1"/>
</dbReference>
<dbReference type="InterPro" id="IPR012327">
    <property type="entry name" value="MeTrfase_D12"/>
</dbReference>
<evidence type="ECO:0000256" key="2">
    <source>
        <dbReference type="ARBA" id="ARBA00022679"/>
    </source>
</evidence>
<dbReference type="GO" id="GO:0006298">
    <property type="term" value="P:mismatch repair"/>
    <property type="evidence" value="ECO:0007669"/>
    <property type="project" value="TreeGrafter"/>
</dbReference>
<evidence type="ECO:0000313" key="4">
    <source>
        <dbReference type="EMBL" id="NEM96180.1"/>
    </source>
</evidence>
<dbReference type="GO" id="GO:0009007">
    <property type="term" value="F:site-specific DNA-methyltransferase (adenine-specific) activity"/>
    <property type="evidence" value="ECO:0007669"/>
    <property type="project" value="UniProtKB-EC"/>
</dbReference>
<evidence type="ECO:0000313" key="5">
    <source>
        <dbReference type="Proteomes" id="UP000474777"/>
    </source>
</evidence>
<accession>A0A6B3LRS7</accession>
<dbReference type="PANTHER" id="PTHR30481">
    <property type="entry name" value="DNA ADENINE METHYLASE"/>
    <property type="match status" value="1"/>
</dbReference>
<keyword evidence="2" id="KW-0808">Transferase</keyword>
<sequence length="285" mass="32702">MLTKNTPTISRPILRYHGGKWLLAKWIIEHFPSHRRYTEAFGGAASVLLQKRRSYSEVYNDLCGEVVNLFRVVRDKDKAEQLKEMLQLTPYSRAEFDLSYELANNEVEQARRTVVRSFMGFGSASHNTSHKTGFRSNSDRSGTTPAHDWMNYPGNLNAIVERLQGVVIENRKAIDVLTAHDSIDTLHYVDPPYVLNTRYNGDKTNCYNFEMNDDEHVQLAEILHSLNGMVVLSGYACELYDLELYADWKRVTRAAHADGARERVEVLWLNRAAARNLNTTLDLFN</sequence>
<dbReference type="InterPro" id="IPR012263">
    <property type="entry name" value="M_m6A_EcoRV"/>
</dbReference>
<dbReference type="Gene3D" id="3.40.50.150">
    <property type="entry name" value="Vaccinia Virus protein VP39"/>
    <property type="match status" value="2"/>
</dbReference>
<protein>
    <submittedName>
        <fullName evidence="4">DNA adenine methylase</fullName>
    </submittedName>
</protein>
<dbReference type="PANTHER" id="PTHR30481:SF4">
    <property type="entry name" value="SITE-SPECIFIC DNA-METHYLTRANSFERASE (ADENINE-SPECIFIC)"/>
    <property type="match status" value="1"/>
</dbReference>
<evidence type="ECO:0000256" key="1">
    <source>
        <dbReference type="ARBA" id="ARBA00022603"/>
    </source>
</evidence>
<name>A0A6B3LRS7_9BACT</name>
<keyword evidence="5" id="KW-1185">Reference proteome</keyword>
<dbReference type="Proteomes" id="UP000474777">
    <property type="component" value="Unassembled WGS sequence"/>
</dbReference>
<comment type="caution">
    <text evidence="4">The sequence shown here is derived from an EMBL/GenBank/DDBJ whole genome shotgun (WGS) entry which is preliminary data.</text>
</comment>
<dbReference type="GO" id="GO:0043565">
    <property type="term" value="F:sequence-specific DNA binding"/>
    <property type="evidence" value="ECO:0007669"/>
    <property type="project" value="TreeGrafter"/>
</dbReference>
<dbReference type="PRINTS" id="PR00505">
    <property type="entry name" value="D12N6MTFRASE"/>
</dbReference>
<dbReference type="GO" id="GO:1904047">
    <property type="term" value="F:S-adenosyl-L-methionine binding"/>
    <property type="evidence" value="ECO:0007669"/>
    <property type="project" value="TreeGrafter"/>
</dbReference>
<dbReference type="RefSeq" id="WP_163910965.1">
    <property type="nucleotide sequence ID" value="NZ_JAAGWD010000001.1"/>
</dbReference>
<dbReference type="GO" id="GO:0009307">
    <property type="term" value="P:DNA restriction-modification system"/>
    <property type="evidence" value="ECO:0007669"/>
    <property type="project" value="InterPro"/>
</dbReference>
<keyword evidence="1 4" id="KW-0489">Methyltransferase</keyword>
<keyword evidence="3" id="KW-0949">S-adenosyl-L-methionine</keyword>
<dbReference type="EMBL" id="JAAGWD010000001">
    <property type="protein sequence ID" value="NEM96180.1"/>
    <property type="molecule type" value="Genomic_DNA"/>
</dbReference>
<proteinExistence type="predicted"/>
<dbReference type="AlphaFoldDB" id="A0A6B3LRS7"/>